<dbReference type="GO" id="GO:0048038">
    <property type="term" value="F:quinone binding"/>
    <property type="evidence" value="ECO:0007669"/>
    <property type="project" value="TreeGrafter"/>
</dbReference>
<protein>
    <recommendedName>
        <fullName evidence="6">Acetoin reductase family protein</fullName>
    </recommendedName>
</protein>
<comment type="caution">
    <text evidence="4">The sequence shown here is derived from an EMBL/GenBank/DDBJ whole genome shotgun (WGS) entry which is preliminary data.</text>
</comment>
<comment type="similarity">
    <text evidence="1">Belongs to the short-chain dehydrogenases/reductases (SDR) family.</text>
</comment>
<dbReference type="OrthoDB" id="498125at2759"/>
<keyword evidence="3" id="KW-0175">Coiled coil</keyword>
<keyword evidence="5" id="KW-1185">Reference proteome</keyword>
<proteinExistence type="inferred from homology"/>
<dbReference type="AlphaFoldDB" id="A0A9P5XZY0"/>
<organism evidence="4 5">
    <name type="scientific">Collybia nuda</name>
    <dbReference type="NCBI Taxonomy" id="64659"/>
    <lineage>
        <taxon>Eukaryota</taxon>
        <taxon>Fungi</taxon>
        <taxon>Dikarya</taxon>
        <taxon>Basidiomycota</taxon>
        <taxon>Agaricomycotina</taxon>
        <taxon>Agaricomycetes</taxon>
        <taxon>Agaricomycetidae</taxon>
        <taxon>Agaricales</taxon>
        <taxon>Tricholomatineae</taxon>
        <taxon>Clitocybaceae</taxon>
        <taxon>Collybia</taxon>
    </lineage>
</organism>
<dbReference type="SUPFAM" id="SSF51735">
    <property type="entry name" value="NAD(P)-binding Rossmann-fold domains"/>
    <property type="match status" value="1"/>
</dbReference>
<sequence>MTSIGVAFVTGASQGLGRAIALRLARDGFDVAVNDIQKSRDKLESLRQEITAKGRKSSVQVGDASSKNDVESMIASVVADMGELNVMVANAGICITKPMQETSDSEWDRVLATNARSAFLCYKYAGKQMISQGRGGRIIGASSVAGKQGEAYLTAYSASKFAVRGLTQAAAREYGPHGITVNAYSPGTIDTQMLIELGDAVGGAEAFYKEQAEKTSLGRNGEAPDIASIVSYLASKEAGYITGQSISVNGGRYFD</sequence>
<dbReference type="PRINTS" id="PR00080">
    <property type="entry name" value="SDRFAMILY"/>
</dbReference>
<evidence type="ECO:0008006" key="6">
    <source>
        <dbReference type="Google" id="ProtNLM"/>
    </source>
</evidence>
<evidence type="ECO:0000256" key="2">
    <source>
        <dbReference type="ARBA" id="ARBA00022857"/>
    </source>
</evidence>
<dbReference type="Gene3D" id="3.40.50.720">
    <property type="entry name" value="NAD(P)-binding Rossmann-like Domain"/>
    <property type="match status" value="1"/>
</dbReference>
<name>A0A9P5XZY0_9AGAR</name>
<dbReference type="InterPro" id="IPR020904">
    <property type="entry name" value="Sc_DH/Rdtase_CS"/>
</dbReference>
<dbReference type="InterPro" id="IPR002347">
    <property type="entry name" value="SDR_fam"/>
</dbReference>
<evidence type="ECO:0000256" key="1">
    <source>
        <dbReference type="ARBA" id="ARBA00006484"/>
    </source>
</evidence>
<evidence type="ECO:0000256" key="3">
    <source>
        <dbReference type="SAM" id="Coils"/>
    </source>
</evidence>
<keyword evidence="2" id="KW-0521">NADP</keyword>
<dbReference type="PANTHER" id="PTHR42760">
    <property type="entry name" value="SHORT-CHAIN DEHYDROGENASES/REDUCTASES FAMILY MEMBER"/>
    <property type="match status" value="1"/>
</dbReference>
<evidence type="ECO:0000313" key="4">
    <source>
        <dbReference type="EMBL" id="KAF9459840.1"/>
    </source>
</evidence>
<evidence type="ECO:0000313" key="5">
    <source>
        <dbReference type="Proteomes" id="UP000807353"/>
    </source>
</evidence>
<feature type="coiled-coil region" evidence="3">
    <location>
        <begin position="29"/>
        <end position="56"/>
    </location>
</feature>
<accession>A0A9P5XZY0</accession>
<dbReference type="InterPro" id="IPR036291">
    <property type="entry name" value="NAD(P)-bd_dom_sf"/>
</dbReference>
<reference evidence="4" key="1">
    <citation type="submission" date="2020-11" db="EMBL/GenBank/DDBJ databases">
        <authorList>
            <consortium name="DOE Joint Genome Institute"/>
            <person name="Ahrendt S."/>
            <person name="Riley R."/>
            <person name="Andreopoulos W."/>
            <person name="Labutti K."/>
            <person name="Pangilinan J."/>
            <person name="Ruiz-Duenas F.J."/>
            <person name="Barrasa J.M."/>
            <person name="Sanchez-Garcia M."/>
            <person name="Camarero S."/>
            <person name="Miyauchi S."/>
            <person name="Serrano A."/>
            <person name="Linde D."/>
            <person name="Babiker R."/>
            <person name="Drula E."/>
            <person name="Ayuso-Fernandez I."/>
            <person name="Pacheco R."/>
            <person name="Padilla G."/>
            <person name="Ferreira P."/>
            <person name="Barriuso J."/>
            <person name="Kellner H."/>
            <person name="Castanera R."/>
            <person name="Alfaro M."/>
            <person name="Ramirez L."/>
            <person name="Pisabarro A.G."/>
            <person name="Kuo A."/>
            <person name="Tritt A."/>
            <person name="Lipzen A."/>
            <person name="He G."/>
            <person name="Yan M."/>
            <person name="Ng V."/>
            <person name="Cullen D."/>
            <person name="Martin F."/>
            <person name="Rosso M.-N."/>
            <person name="Henrissat B."/>
            <person name="Hibbett D."/>
            <person name="Martinez A.T."/>
            <person name="Grigoriev I.V."/>
        </authorList>
    </citation>
    <scope>NUCLEOTIDE SEQUENCE</scope>
    <source>
        <strain evidence="4">CBS 247.69</strain>
    </source>
</reference>
<dbReference type="EMBL" id="MU150309">
    <property type="protein sequence ID" value="KAF9459840.1"/>
    <property type="molecule type" value="Genomic_DNA"/>
</dbReference>
<dbReference type="PRINTS" id="PR00081">
    <property type="entry name" value="GDHRDH"/>
</dbReference>
<gene>
    <name evidence="4" type="ORF">BDZ94DRAFT_1300250</name>
</gene>
<dbReference type="GO" id="GO:0006633">
    <property type="term" value="P:fatty acid biosynthetic process"/>
    <property type="evidence" value="ECO:0007669"/>
    <property type="project" value="TreeGrafter"/>
</dbReference>
<dbReference type="Proteomes" id="UP000807353">
    <property type="component" value="Unassembled WGS sequence"/>
</dbReference>
<dbReference type="Pfam" id="PF13561">
    <property type="entry name" value="adh_short_C2"/>
    <property type="match status" value="1"/>
</dbReference>
<dbReference type="GO" id="GO:0016616">
    <property type="term" value="F:oxidoreductase activity, acting on the CH-OH group of donors, NAD or NADP as acceptor"/>
    <property type="evidence" value="ECO:0007669"/>
    <property type="project" value="TreeGrafter"/>
</dbReference>
<dbReference type="PANTHER" id="PTHR42760:SF121">
    <property type="entry name" value="3-OXOACYL-(ACYL-CARRIER-PROTEIN) REDUCTASE"/>
    <property type="match status" value="1"/>
</dbReference>
<dbReference type="FunFam" id="3.40.50.720:FF:000084">
    <property type="entry name" value="Short-chain dehydrogenase reductase"/>
    <property type="match status" value="1"/>
</dbReference>
<dbReference type="PROSITE" id="PS00061">
    <property type="entry name" value="ADH_SHORT"/>
    <property type="match status" value="1"/>
</dbReference>